<dbReference type="InterPro" id="IPR006935">
    <property type="entry name" value="Helicase/UvrB_N"/>
</dbReference>
<dbReference type="Gene3D" id="2.170.150.30">
    <property type="entry name" value="RIG-I-like receptor, C-terminal regulatory domain"/>
    <property type="match status" value="1"/>
</dbReference>
<dbReference type="InterPro" id="IPR013098">
    <property type="entry name" value="Ig_I-set"/>
</dbReference>
<dbReference type="InterPro" id="IPR041204">
    <property type="entry name" value="RIG-I-like_C"/>
</dbReference>
<organism evidence="21 22">
    <name type="scientific">Mytilus galloprovincialis</name>
    <name type="common">Mediterranean mussel</name>
    <dbReference type="NCBI Taxonomy" id="29158"/>
    <lineage>
        <taxon>Eukaryota</taxon>
        <taxon>Metazoa</taxon>
        <taxon>Spiralia</taxon>
        <taxon>Lophotrochozoa</taxon>
        <taxon>Mollusca</taxon>
        <taxon>Bivalvia</taxon>
        <taxon>Autobranchia</taxon>
        <taxon>Pteriomorphia</taxon>
        <taxon>Mytilida</taxon>
        <taxon>Mytiloidea</taxon>
        <taxon>Mytilidae</taxon>
        <taxon>Mytilinae</taxon>
        <taxon>Mytilus</taxon>
    </lineage>
</organism>
<dbReference type="EC" id="3.6.4.13" evidence="3"/>
<evidence type="ECO:0000256" key="10">
    <source>
        <dbReference type="ARBA" id="ARBA00022833"/>
    </source>
</evidence>
<reference evidence="21" key="1">
    <citation type="submission" date="2018-11" db="EMBL/GenBank/DDBJ databases">
        <authorList>
            <person name="Alioto T."/>
            <person name="Alioto T."/>
        </authorList>
    </citation>
    <scope>NUCLEOTIDE SEQUENCE</scope>
</reference>
<comment type="catalytic activity">
    <reaction evidence="15">
        <text>ATP + H2O = ADP + phosphate + H(+)</text>
        <dbReference type="Rhea" id="RHEA:13065"/>
        <dbReference type="ChEBI" id="CHEBI:15377"/>
        <dbReference type="ChEBI" id="CHEBI:15378"/>
        <dbReference type="ChEBI" id="CHEBI:30616"/>
        <dbReference type="ChEBI" id="CHEBI:43474"/>
        <dbReference type="ChEBI" id="CHEBI:456216"/>
        <dbReference type="EC" id="3.6.4.13"/>
    </reaction>
    <physiologicalReaction direction="left-to-right" evidence="15">
        <dbReference type="Rhea" id="RHEA:13066"/>
    </physiologicalReaction>
</comment>
<dbReference type="GO" id="GO:0003677">
    <property type="term" value="F:DNA binding"/>
    <property type="evidence" value="ECO:0007669"/>
    <property type="project" value="InterPro"/>
</dbReference>
<evidence type="ECO:0000256" key="15">
    <source>
        <dbReference type="ARBA" id="ARBA00049390"/>
    </source>
</evidence>
<dbReference type="InterPro" id="IPR021673">
    <property type="entry name" value="RLR_CTR"/>
</dbReference>
<evidence type="ECO:0000256" key="7">
    <source>
        <dbReference type="ARBA" id="ARBA00022741"/>
    </source>
</evidence>
<dbReference type="GO" id="GO:0003723">
    <property type="term" value="F:RNA binding"/>
    <property type="evidence" value="ECO:0007669"/>
    <property type="project" value="UniProtKB-KW"/>
</dbReference>
<dbReference type="InterPro" id="IPR051363">
    <property type="entry name" value="RLR_Helicase"/>
</dbReference>
<evidence type="ECO:0000256" key="12">
    <source>
        <dbReference type="ARBA" id="ARBA00022859"/>
    </source>
</evidence>
<dbReference type="PANTHER" id="PTHR14074">
    <property type="entry name" value="HELICASE WITH DEATH DOMAIN-RELATED"/>
    <property type="match status" value="1"/>
</dbReference>
<keyword evidence="5" id="KW-0399">Innate immunity</keyword>
<dbReference type="InterPro" id="IPR041249">
    <property type="entry name" value="HEPN_DZIP3"/>
</dbReference>
<dbReference type="OrthoDB" id="416741at2759"/>
<evidence type="ECO:0000313" key="22">
    <source>
        <dbReference type="Proteomes" id="UP000596742"/>
    </source>
</evidence>
<dbReference type="PROSITE" id="PS51789">
    <property type="entry name" value="RLR_CTR"/>
    <property type="match status" value="1"/>
</dbReference>
<evidence type="ECO:0000259" key="19">
    <source>
        <dbReference type="PROSITE" id="PS51194"/>
    </source>
</evidence>
<evidence type="ECO:0000259" key="18">
    <source>
        <dbReference type="PROSITE" id="PS51192"/>
    </source>
</evidence>
<keyword evidence="6" id="KW-0479">Metal-binding</keyword>
<comment type="similarity">
    <text evidence="2">Belongs to the helicase family. RLR subfamily.</text>
</comment>
<dbReference type="PROSITE" id="PS51192">
    <property type="entry name" value="HELICASE_ATP_BIND_1"/>
    <property type="match status" value="1"/>
</dbReference>
<dbReference type="GO" id="GO:0045087">
    <property type="term" value="P:innate immune response"/>
    <property type="evidence" value="ECO:0007669"/>
    <property type="project" value="UniProtKB-KW"/>
</dbReference>
<comment type="caution">
    <text evidence="21">The sequence shown here is derived from an EMBL/GenBank/DDBJ whole genome shotgun (WGS) entry which is preliminary data.</text>
</comment>
<evidence type="ECO:0000256" key="13">
    <source>
        <dbReference type="ARBA" id="ARBA00022884"/>
    </source>
</evidence>
<evidence type="ECO:0000256" key="4">
    <source>
        <dbReference type="ARBA" id="ARBA00022490"/>
    </source>
</evidence>
<feature type="coiled-coil region" evidence="16">
    <location>
        <begin position="190"/>
        <end position="224"/>
    </location>
</feature>
<evidence type="ECO:0000256" key="16">
    <source>
        <dbReference type="SAM" id="Coils"/>
    </source>
</evidence>
<dbReference type="GO" id="GO:0003724">
    <property type="term" value="F:RNA helicase activity"/>
    <property type="evidence" value="ECO:0007669"/>
    <property type="project" value="UniProtKB-EC"/>
</dbReference>
<dbReference type="InterPro" id="IPR038557">
    <property type="entry name" value="RLR_C_sf"/>
</dbReference>
<keyword evidence="14" id="KW-0051">Antiviral defense</keyword>
<evidence type="ECO:0000256" key="6">
    <source>
        <dbReference type="ARBA" id="ARBA00022723"/>
    </source>
</evidence>
<name>A0A8B6EW02_MYTGA</name>
<keyword evidence="13" id="KW-0694">RNA-binding</keyword>
<dbReference type="InterPro" id="IPR013783">
    <property type="entry name" value="Ig-like_fold"/>
</dbReference>
<dbReference type="AlphaFoldDB" id="A0A8B6EW02"/>
<dbReference type="SMART" id="SM00490">
    <property type="entry name" value="HELICc"/>
    <property type="match status" value="1"/>
</dbReference>
<keyword evidence="12" id="KW-0391">Immunity</keyword>
<feature type="domain" description="Helicase C-terminal" evidence="19">
    <location>
        <begin position="714"/>
        <end position="876"/>
    </location>
</feature>
<dbReference type="Pfam" id="PF18738">
    <property type="entry name" value="HEPN_DZIP3"/>
    <property type="match status" value="1"/>
</dbReference>
<dbReference type="Pfam" id="PF11648">
    <property type="entry name" value="RIG-I_C-RD"/>
    <property type="match status" value="1"/>
</dbReference>
<accession>A0A8B6EW02</accession>
<keyword evidence="7" id="KW-0547">Nucleotide-binding</keyword>
<dbReference type="SMART" id="SM00409">
    <property type="entry name" value="IG"/>
    <property type="match status" value="1"/>
</dbReference>
<dbReference type="EMBL" id="UYJE01005651">
    <property type="protein sequence ID" value="VDI39091.1"/>
    <property type="molecule type" value="Genomic_DNA"/>
</dbReference>
<feature type="domain" description="Ig-like" evidence="17">
    <location>
        <begin position="231"/>
        <end position="316"/>
    </location>
</feature>
<feature type="domain" description="Helicase ATP-binding" evidence="18">
    <location>
        <begin position="337"/>
        <end position="517"/>
    </location>
</feature>
<evidence type="ECO:0000259" key="17">
    <source>
        <dbReference type="PROSITE" id="PS50835"/>
    </source>
</evidence>
<evidence type="ECO:0000256" key="5">
    <source>
        <dbReference type="ARBA" id="ARBA00022588"/>
    </source>
</evidence>
<dbReference type="SMART" id="SM00487">
    <property type="entry name" value="DEXDc"/>
    <property type="match status" value="1"/>
</dbReference>
<keyword evidence="4" id="KW-0963">Cytoplasm</keyword>
<dbReference type="InterPro" id="IPR003599">
    <property type="entry name" value="Ig_sub"/>
</dbReference>
<dbReference type="Proteomes" id="UP000596742">
    <property type="component" value="Unassembled WGS sequence"/>
</dbReference>
<dbReference type="Gene3D" id="2.60.40.10">
    <property type="entry name" value="Immunoglobulins"/>
    <property type="match status" value="1"/>
</dbReference>
<dbReference type="Pfam" id="PF07679">
    <property type="entry name" value="I-set"/>
    <property type="match status" value="1"/>
</dbReference>
<protein>
    <recommendedName>
        <fullName evidence="3">RNA helicase</fullName>
        <ecNumber evidence="3">3.6.4.13</ecNumber>
    </recommendedName>
</protein>
<evidence type="ECO:0000259" key="20">
    <source>
        <dbReference type="PROSITE" id="PS51789"/>
    </source>
</evidence>
<dbReference type="GO" id="GO:0016787">
    <property type="term" value="F:hydrolase activity"/>
    <property type="evidence" value="ECO:0007669"/>
    <property type="project" value="UniProtKB-KW"/>
</dbReference>
<dbReference type="GO" id="GO:0051607">
    <property type="term" value="P:defense response to virus"/>
    <property type="evidence" value="ECO:0007669"/>
    <property type="project" value="UniProtKB-KW"/>
</dbReference>
<dbReference type="GO" id="GO:0005524">
    <property type="term" value="F:ATP binding"/>
    <property type="evidence" value="ECO:0007669"/>
    <property type="project" value="UniProtKB-KW"/>
</dbReference>
<dbReference type="GO" id="GO:0046872">
    <property type="term" value="F:metal ion binding"/>
    <property type="evidence" value="ECO:0007669"/>
    <property type="project" value="UniProtKB-KW"/>
</dbReference>
<proteinExistence type="inferred from homology"/>
<keyword evidence="10" id="KW-0862">Zinc</keyword>
<dbReference type="SUPFAM" id="SSF48726">
    <property type="entry name" value="Immunoglobulin"/>
    <property type="match status" value="1"/>
</dbReference>
<gene>
    <name evidence="21" type="ORF">MGAL_10B003949</name>
</gene>
<dbReference type="Pfam" id="PF18119">
    <property type="entry name" value="RIG-I_C"/>
    <property type="match status" value="1"/>
</dbReference>
<dbReference type="SUPFAM" id="SSF52540">
    <property type="entry name" value="P-loop containing nucleoside triphosphate hydrolases"/>
    <property type="match status" value="1"/>
</dbReference>
<dbReference type="InterPro" id="IPR036179">
    <property type="entry name" value="Ig-like_dom_sf"/>
</dbReference>
<keyword evidence="16" id="KW-0175">Coiled coil</keyword>
<dbReference type="PANTHER" id="PTHR14074:SF16">
    <property type="entry name" value="ANTIVIRAL INNATE IMMUNE RESPONSE RECEPTOR RIG-I"/>
    <property type="match status" value="1"/>
</dbReference>
<evidence type="ECO:0000256" key="1">
    <source>
        <dbReference type="ARBA" id="ARBA00004496"/>
    </source>
</evidence>
<evidence type="ECO:0000256" key="3">
    <source>
        <dbReference type="ARBA" id="ARBA00012552"/>
    </source>
</evidence>
<evidence type="ECO:0000256" key="2">
    <source>
        <dbReference type="ARBA" id="ARBA00006866"/>
    </source>
</evidence>
<dbReference type="Gene3D" id="3.40.50.300">
    <property type="entry name" value="P-loop containing nucleotide triphosphate hydrolases"/>
    <property type="match status" value="2"/>
</dbReference>
<evidence type="ECO:0000256" key="14">
    <source>
        <dbReference type="ARBA" id="ARBA00023118"/>
    </source>
</evidence>
<evidence type="ECO:0000256" key="9">
    <source>
        <dbReference type="ARBA" id="ARBA00022806"/>
    </source>
</evidence>
<evidence type="ECO:0000313" key="21">
    <source>
        <dbReference type="EMBL" id="VDI39091.1"/>
    </source>
</evidence>
<dbReference type="PROSITE" id="PS50835">
    <property type="entry name" value="IG_LIKE"/>
    <property type="match status" value="1"/>
</dbReference>
<dbReference type="InterPro" id="IPR007110">
    <property type="entry name" value="Ig-like_dom"/>
</dbReference>
<dbReference type="Gene3D" id="1.20.1320.30">
    <property type="match status" value="1"/>
</dbReference>
<dbReference type="GO" id="GO:0005737">
    <property type="term" value="C:cytoplasm"/>
    <property type="evidence" value="ECO:0007669"/>
    <property type="project" value="UniProtKB-SubCell"/>
</dbReference>
<keyword evidence="8" id="KW-0378">Hydrolase</keyword>
<dbReference type="InterPro" id="IPR027417">
    <property type="entry name" value="P-loop_NTPase"/>
</dbReference>
<comment type="subcellular location">
    <subcellularLocation>
        <location evidence="1">Cytoplasm</location>
    </subcellularLocation>
</comment>
<evidence type="ECO:0000256" key="11">
    <source>
        <dbReference type="ARBA" id="ARBA00022840"/>
    </source>
</evidence>
<keyword evidence="9" id="KW-0347">Helicase</keyword>
<keyword evidence="22" id="KW-1185">Reference proteome</keyword>
<dbReference type="InterPro" id="IPR001650">
    <property type="entry name" value="Helicase_C-like"/>
</dbReference>
<dbReference type="PROSITE" id="PS51194">
    <property type="entry name" value="HELICASE_CTER"/>
    <property type="match status" value="1"/>
</dbReference>
<dbReference type="InterPro" id="IPR014001">
    <property type="entry name" value="Helicase_ATP-bd"/>
</dbReference>
<evidence type="ECO:0000256" key="8">
    <source>
        <dbReference type="ARBA" id="ARBA00022801"/>
    </source>
</evidence>
<dbReference type="Pfam" id="PF04851">
    <property type="entry name" value="ResIII"/>
    <property type="match status" value="1"/>
</dbReference>
<feature type="domain" description="RLR CTR" evidence="20">
    <location>
        <begin position="888"/>
        <end position="1016"/>
    </location>
</feature>
<sequence>MATTSGQGVSHKTHYARIGHASQHLIPNMLKEVLAHYIPSNTIFNVVTKCYVWNGRLKPGEWAKIKDAATKGYSEFDISLIYTILRNQFPNIRPSRGWNQPGDPLSHEILLGDDIERCRRSRNQILHRGNTTVNDEELKDIFTDFTLIAGRLEVHLGKQNKEFISQFEHLRTCFMDEQTEKLYLELIEREKNTTESINSLKEKAKQTEERVSQVEQDLKGISETVQSLNSPDADSLVFREPLEDKTCFEGETISLECVIQGAKQPSKWYKGDYAVLSDNIRDESKDQLHKLTFLQATRENAGEYTFLIGGKKKNVQLNVIERQPSLIKLRSYQHELAEIALRGNNTMICAGTNAGKTYVAFHVIESHLLKNPRGKVVFINKTNVLLGQQHSRAIDTFTTLHFQGKIKIWRADEDDSEDFEKEIENASLIFMTPKSLSNHLIETAAVKMSMDKFTLIILDECHHTHDKSVYNELMSFYRIAKYKENLHRLPQILGLTASPGTNKAKDVASAKVHLRKVMANLDVSELSVVKQNKEELLQYTSIPEKVPISSTTRTNDPIKDILFDAMAYVEHKLNSRIVSNFLTENLDDSIDLNEALDNPPQQRTDVRYIHWIAKTKGKVKHVLNKDPKVPRLLNACLRHLELYAACLEINSLLEIDQVRDVIRQGYADESFISQAANTDEETEIVLKLKDVFAKIREIGRNIEGNPDVLAVVERIESEYKELKEESRFIIFVKTRATAKALSERLPDYLRSTYLTGSHKSVEEGGRSQGEQIDVLEKFRNGEHLCIVSTSVGCEGLDVPQCNVMIRYRFSADEISSLQMRGRVRTREGLEVIVGTPKEFETEMRNIEYQYLMKHAIEEVSKLNIARDIAIAEKNTYEMEELERRTAKIKLNQKTNGLFTVNCRDCGVVITDGDQMRHVNGKMFLVCDNTILSRVDKRPVKKKQKEFDGFKKQGKAYGIECKHNWGSIFFYKEREFVALSQDYIQIFDRQADEFLDCEKWCDLKFKIEAMSNDDLMSYNTQLA</sequence>
<dbReference type="Pfam" id="PF00271">
    <property type="entry name" value="Helicase_C"/>
    <property type="match status" value="1"/>
</dbReference>
<keyword evidence="11" id="KW-0067">ATP-binding</keyword>